<evidence type="ECO:0000256" key="1">
    <source>
        <dbReference type="SAM" id="MobiDB-lite"/>
    </source>
</evidence>
<name>A0A841NFN6_9FLAO</name>
<dbReference type="RefSeq" id="WP_184165608.1">
    <property type="nucleotide sequence ID" value="NZ_JACHLC010000004.1"/>
</dbReference>
<proteinExistence type="predicted"/>
<comment type="caution">
    <text evidence="3">The sequence shown here is derived from an EMBL/GenBank/DDBJ whole genome shotgun (WGS) entry which is preliminary data.</text>
</comment>
<evidence type="ECO:0000313" key="4">
    <source>
        <dbReference type="Proteomes" id="UP000589738"/>
    </source>
</evidence>
<dbReference type="Proteomes" id="UP000589738">
    <property type="component" value="Unassembled WGS sequence"/>
</dbReference>
<keyword evidence="2" id="KW-0732">Signal</keyword>
<keyword evidence="4" id="KW-1185">Reference proteome</keyword>
<evidence type="ECO:0000313" key="3">
    <source>
        <dbReference type="EMBL" id="MBB6372070.1"/>
    </source>
</evidence>
<gene>
    <name evidence="3" type="ORF">HNP36_003159</name>
</gene>
<feature type="signal peptide" evidence="2">
    <location>
        <begin position="1"/>
        <end position="23"/>
    </location>
</feature>
<feature type="region of interest" description="Disordered" evidence="1">
    <location>
        <begin position="27"/>
        <end position="46"/>
    </location>
</feature>
<reference evidence="3 4" key="1">
    <citation type="submission" date="2020-08" db="EMBL/GenBank/DDBJ databases">
        <title>Functional genomics of gut bacteria from endangered species of beetles.</title>
        <authorList>
            <person name="Carlos-Shanley C."/>
        </authorList>
    </citation>
    <scope>NUCLEOTIDE SEQUENCE [LARGE SCALE GENOMIC DNA]</scope>
    <source>
        <strain evidence="3 4">S00136</strain>
    </source>
</reference>
<dbReference type="AlphaFoldDB" id="A0A841NFN6"/>
<accession>A0A841NFN6</accession>
<dbReference type="EMBL" id="JACHLC010000004">
    <property type="protein sequence ID" value="MBB6372070.1"/>
    <property type="molecule type" value="Genomic_DNA"/>
</dbReference>
<organism evidence="3 4">
    <name type="scientific">Chryseobacterium shigense</name>
    <dbReference type="NCBI Taxonomy" id="297244"/>
    <lineage>
        <taxon>Bacteria</taxon>
        <taxon>Pseudomonadati</taxon>
        <taxon>Bacteroidota</taxon>
        <taxon>Flavobacteriia</taxon>
        <taxon>Flavobacteriales</taxon>
        <taxon>Weeksellaceae</taxon>
        <taxon>Chryseobacterium group</taxon>
        <taxon>Chryseobacterium</taxon>
    </lineage>
</organism>
<feature type="chain" id="PRO_5032433140" evidence="2">
    <location>
        <begin position="24"/>
        <end position="149"/>
    </location>
</feature>
<protein>
    <submittedName>
        <fullName evidence="3">Uncharacterized protein YuzE</fullName>
    </submittedName>
</protein>
<evidence type="ECO:0000256" key="2">
    <source>
        <dbReference type="SAM" id="SignalP"/>
    </source>
</evidence>
<sequence length="149" mass="16574">MKKIIIIVSVLISAVAFSQKVKAKTNSRISDRYESGQPQDASVPPPPSTVFPAQFPDGNKAFVKKVEQNLNKEILKPSSKILNTQIIIKIDEEGNVLNISTYGKDEIFNSEVKTAAIKTTDKVKWTAGKNSRGEKVIDIVKIPFRYKNL</sequence>